<evidence type="ECO:0000313" key="2">
    <source>
        <dbReference type="EMBL" id="NOL44622.1"/>
    </source>
</evidence>
<dbReference type="EMBL" id="JACHKF010000001">
    <property type="protein sequence ID" value="MBB6566900.1"/>
    <property type="molecule type" value="Genomic_DNA"/>
</dbReference>
<evidence type="ECO:0000313" key="4">
    <source>
        <dbReference type="Proteomes" id="UP000553957"/>
    </source>
</evidence>
<organism evidence="2 3">
    <name type="scientific">Kribbella sandramycini</name>
    <dbReference type="NCBI Taxonomy" id="60450"/>
    <lineage>
        <taxon>Bacteria</taxon>
        <taxon>Bacillati</taxon>
        <taxon>Actinomycetota</taxon>
        <taxon>Actinomycetes</taxon>
        <taxon>Propionibacteriales</taxon>
        <taxon>Kribbellaceae</taxon>
        <taxon>Kribbella</taxon>
    </lineage>
</organism>
<evidence type="ECO:0000313" key="3">
    <source>
        <dbReference type="Proteomes" id="UP000534306"/>
    </source>
</evidence>
<protein>
    <submittedName>
        <fullName evidence="2">Uncharacterized protein</fullName>
    </submittedName>
</protein>
<reference evidence="1 4" key="2">
    <citation type="submission" date="2020-08" db="EMBL/GenBank/DDBJ databases">
        <title>Sequencing the genomes of 1000 actinobacteria strains.</title>
        <authorList>
            <person name="Klenk H.-P."/>
        </authorList>
    </citation>
    <scope>NUCLEOTIDE SEQUENCE [LARGE SCALE GENOMIC DNA]</scope>
    <source>
        <strain evidence="1 4">DSM 15626</strain>
    </source>
</reference>
<dbReference type="InterPro" id="IPR043737">
    <property type="entry name" value="DUF5682"/>
</dbReference>
<reference evidence="2 3" key="1">
    <citation type="submission" date="2020-05" db="EMBL/GenBank/DDBJ databases">
        <title>Genome sequence of Kribbella sandramycini ATCC 39419.</title>
        <authorList>
            <person name="Maclea K.S."/>
            <person name="Fair J.L."/>
        </authorList>
    </citation>
    <scope>NUCLEOTIDE SEQUENCE [LARGE SCALE GENOMIC DNA]</scope>
    <source>
        <strain evidence="2 3">ATCC 39419</strain>
    </source>
</reference>
<gene>
    <name evidence="1" type="ORF">HNR71_002537</name>
    <name evidence="2" type="ORF">HPO96_30680</name>
</gene>
<keyword evidence="3" id="KW-1185">Reference proteome</keyword>
<evidence type="ECO:0000313" key="1">
    <source>
        <dbReference type="EMBL" id="MBB6566900.1"/>
    </source>
</evidence>
<dbReference type="Proteomes" id="UP000534306">
    <property type="component" value="Unassembled WGS sequence"/>
</dbReference>
<dbReference type="RefSeq" id="WP_171677874.1">
    <property type="nucleotide sequence ID" value="NZ_BAAAGT010000004.1"/>
</dbReference>
<comment type="caution">
    <text evidence="2">The sequence shown here is derived from an EMBL/GenBank/DDBJ whole genome shotgun (WGS) entry which is preliminary data.</text>
</comment>
<name>A0A7Y4L759_9ACTN</name>
<accession>A0A7Y4L759</accession>
<dbReference type="AlphaFoldDB" id="A0A7Y4L759"/>
<dbReference type="Proteomes" id="UP000553957">
    <property type="component" value="Unassembled WGS sequence"/>
</dbReference>
<sequence length="804" mass="87141">MVSSDEAVFSAEGVREVAAGLVRDELVVVPVRHHSPACGVLVRRLIRERRPSVVLVEGPRSFSELIPLLTDSAARMPLAVYSYASRGSERWAAYFPFCDYSPELVALREAAAAGVPSRFIDLDLAEQQTIEAEAVGEEGVSLLDERHFRHSRSLELLAKRLGCTDDEDLWELLFESDAGTTEPAEQIARMAAYCLLARADRSEAELTADGTTLREAEMAWHVREALRSRSPGDGPVLVVLGGFHGVVLPQLLADDVPRPEIDVDGVTGQSALIRYTFERLERLNGYGAGMTAPAWHQRLWQQLVDPPAGQHPRVAATLTAVLDISAELRDRHRVPLPMPAVAAAFEQAVRLAELRERPAPLRSDLLDAVQSCFVKGDIGVEGVLVRAACRQTLTGEVVGELPPGAGLTPLVEDARQRLRAQRIRVDDAGRHSVSLDLYRSAAHRETSRLLHGLRMLGVPIANRTAGPDFVGGFELNRLHEKWEVGWSPIVEGTLVEASVYGSTVPTAVATRFGEVLAARRTTALGARQASSLLVQACVLGLHEQAAVAVELVREQVAAEVSFVEVATAVSQLALLWEAREPLEARRLGDELLGLVRSAYQRALLLGRQLNGEPWPVAAALVQLRDLLVSTTGSGLDAELYWELIDVVAAEHSSTFVRGAATGLAYSAGRVASGELSRQVAAYLAGGLPVDESVAFLCGVLLTAREAAWHEQQLLTELDRRLAAWDQETFVRHLPELRLAFAELTPSETDRVAGLVAHLKGLTELGPLTTPGVTADEVDDYLAVSARVAAQLAADGLAEWSGERR</sequence>
<proteinExistence type="predicted"/>
<dbReference type="Pfam" id="PF18934">
    <property type="entry name" value="DUF5682"/>
    <property type="match status" value="1"/>
</dbReference>
<dbReference type="EMBL" id="JABJRC010000009">
    <property type="protein sequence ID" value="NOL44622.1"/>
    <property type="molecule type" value="Genomic_DNA"/>
</dbReference>